<comment type="subcellular location">
    <subcellularLocation>
        <location evidence="1">Nucleus</location>
    </subcellularLocation>
</comment>
<feature type="compositionally biased region" description="Polar residues" evidence="10">
    <location>
        <begin position="247"/>
        <end position="256"/>
    </location>
</feature>
<keyword evidence="6" id="KW-0010">Activator</keyword>
<evidence type="ECO:0000256" key="1">
    <source>
        <dbReference type="ARBA" id="ARBA00004123"/>
    </source>
</evidence>
<proteinExistence type="inferred from homology"/>
<dbReference type="SMART" id="SM00385">
    <property type="entry name" value="CYCLIN"/>
    <property type="match status" value="1"/>
</dbReference>
<evidence type="ECO:0000256" key="8">
    <source>
        <dbReference type="ARBA" id="ARBA00023242"/>
    </source>
</evidence>
<keyword evidence="13" id="KW-1185">Reference proteome</keyword>
<evidence type="ECO:0000256" key="7">
    <source>
        <dbReference type="ARBA" id="ARBA00023163"/>
    </source>
</evidence>
<keyword evidence="3" id="KW-0678">Repressor</keyword>
<evidence type="ECO:0000313" key="13">
    <source>
        <dbReference type="Proteomes" id="UP000683000"/>
    </source>
</evidence>
<dbReference type="OrthoDB" id="10266018at2759"/>
<feature type="compositionally biased region" description="Polar residues" evidence="10">
    <location>
        <begin position="353"/>
        <end position="362"/>
    </location>
</feature>
<feature type="region of interest" description="Disordered" evidence="10">
    <location>
        <begin position="319"/>
        <end position="376"/>
    </location>
</feature>
<dbReference type="EMBL" id="JAGFBS010000015">
    <property type="protein sequence ID" value="KAG6375238.1"/>
    <property type="molecule type" value="Genomic_DNA"/>
</dbReference>
<dbReference type="Gene3D" id="1.10.472.10">
    <property type="entry name" value="Cyclin-like"/>
    <property type="match status" value="2"/>
</dbReference>
<keyword evidence="5 9" id="KW-0195">Cyclin</keyword>
<evidence type="ECO:0000256" key="2">
    <source>
        <dbReference type="ARBA" id="ARBA00008638"/>
    </source>
</evidence>
<evidence type="ECO:0000256" key="6">
    <source>
        <dbReference type="ARBA" id="ARBA00023159"/>
    </source>
</evidence>
<dbReference type="Pfam" id="PF00134">
    <property type="entry name" value="Cyclin_N"/>
    <property type="match status" value="1"/>
</dbReference>
<dbReference type="Proteomes" id="UP000683000">
    <property type="component" value="Unassembled WGS sequence"/>
</dbReference>
<comment type="caution">
    <text evidence="12">The sequence shown here is derived from an EMBL/GenBank/DDBJ whole genome shotgun (WGS) entry which is preliminary data.</text>
</comment>
<keyword evidence="8" id="KW-0539">Nucleus</keyword>
<dbReference type="InterPro" id="IPR006671">
    <property type="entry name" value="Cyclin_N"/>
</dbReference>
<keyword evidence="7" id="KW-0804">Transcription</keyword>
<organism evidence="12 13">
    <name type="scientific">Boletus reticuloceps</name>
    <dbReference type="NCBI Taxonomy" id="495285"/>
    <lineage>
        <taxon>Eukaryota</taxon>
        <taxon>Fungi</taxon>
        <taxon>Dikarya</taxon>
        <taxon>Basidiomycota</taxon>
        <taxon>Agaricomycotina</taxon>
        <taxon>Agaricomycetes</taxon>
        <taxon>Agaricomycetidae</taxon>
        <taxon>Boletales</taxon>
        <taxon>Boletineae</taxon>
        <taxon>Boletaceae</taxon>
        <taxon>Boletoideae</taxon>
        <taxon>Boletus</taxon>
    </lineage>
</organism>
<evidence type="ECO:0000256" key="4">
    <source>
        <dbReference type="ARBA" id="ARBA00023015"/>
    </source>
</evidence>
<dbReference type="PANTHER" id="PTHR10026">
    <property type="entry name" value="CYCLIN"/>
    <property type="match status" value="1"/>
</dbReference>
<evidence type="ECO:0000256" key="3">
    <source>
        <dbReference type="ARBA" id="ARBA00022491"/>
    </source>
</evidence>
<reference evidence="12" key="1">
    <citation type="submission" date="2021-03" db="EMBL/GenBank/DDBJ databases">
        <title>Evolutionary innovations through gain and loss of genes in the ectomycorrhizal Boletales.</title>
        <authorList>
            <person name="Wu G."/>
            <person name="Miyauchi S."/>
            <person name="Morin E."/>
            <person name="Yang Z.-L."/>
            <person name="Xu J."/>
            <person name="Martin F.M."/>
        </authorList>
    </citation>
    <scope>NUCLEOTIDE SEQUENCE</scope>
    <source>
        <strain evidence="12">BR01</strain>
    </source>
</reference>
<protein>
    <submittedName>
        <fullName evidence="12">Cyclin-like protein</fullName>
    </submittedName>
</protein>
<accession>A0A8I2YQG9</accession>
<dbReference type="GO" id="GO:0016538">
    <property type="term" value="F:cyclin-dependent protein serine/threonine kinase regulator activity"/>
    <property type="evidence" value="ECO:0007669"/>
    <property type="project" value="InterPro"/>
</dbReference>
<comment type="similarity">
    <text evidence="2">Belongs to the cyclin family. Cyclin C subfamily.</text>
</comment>
<evidence type="ECO:0000256" key="10">
    <source>
        <dbReference type="SAM" id="MobiDB-lite"/>
    </source>
</evidence>
<sequence>MATDFWASSQYKRWIVDRATLQQARADDLQYVDDPEYFTYFTIFFANVITKLGKKLNFRQRVIATAIVFFRRFYIKNAYCETDPFIVIAACCYVAGKAEESPMHIKNVVAEARLFFSQQPFGVKSFPSDNSKLAEMEFYLVGDLECDLTVFHPYRTLTALCKKESASESTAEAGEVGAEVDDGPRYWGTGEGRLELSDDALQIAWSIINDTYRSDLCLLYPPHLLAITALYLTLVLHAPTRDLVLQKSSSNTSNDAHANPLRRSSRQASNASMESKKPQDIVGFFAGLNVSMSLVATIAQEIISLYSAWERYREDGDASDASTARGAFQGAGSPYSSSTTTTTARGSLKRTLSESQSVSHSRVGTPAEGADEPRRMDGVGVVTPLMLIQLLTRMRENRLSDLAHASGRPVVVDKRLERTQAAG</sequence>
<dbReference type="InterPro" id="IPR013763">
    <property type="entry name" value="Cyclin-like_dom"/>
</dbReference>
<keyword evidence="4" id="KW-0805">Transcription regulation</keyword>
<feature type="domain" description="Cyclin-like" evidence="11">
    <location>
        <begin position="47"/>
        <end position="142"/>
    </location>
</feature>
<dbReference type="SUPFAM" id="SSF47954">
    <property type="entry name" value="Cyclin-like"/>
    <property type="match status" value="2"/>
</dbReference>
<evidence type="ECO:0000259" key="11">
    <source>
        <dbReference type="SMART" id="SM00385"/>
    </source>
</evidence>
<dbReference type="GO" id="GO:0006357">
    <property type="term" value="P:regulation of transcription by RNA polymerase II"/>
    <property type="evidence" value="ECO:0007669"/>
    <property type="project" value="InterPro"/>
</dbReference>
<gene>
    <name evidence="12" type="ORF">JVT61DRAFT_3452</name>
</gene>
<dbReference type="AlphaFoldDB" id="A0A8I2YQG9"/>
<dbReference type="FunFam" id="1.10.472.10:FF:000076">
    <property type="entry name" value="RNA polymerase II holoenzyme cyclin-like subunit"/>
    <property type="match status" value="1"/>
</dbReference>
<feature type="region of interest" description="Disordered" evidence="10">
    <location>
        <begin position="247"/>
        <end position="274"/>
    </location>
</feature>
<dbReference type="InterPro" id="IPR043198">
    <property type="entry name" value="Cyclin/Ssn8"/>
</dbReference>
<evidence type="ECO:0000256" key="5">
    <source>
        <dbReference type="ARBA" id="ARBA00023127"/>
    </source>
</evidence>
<dbReference type="GO" id="GO:0005634">
    <property type="term" value="C:nucleus"/>
    <property type="evidence" value="ECO:0007669"/>
    <property type="project" value="UniProtKB-SubCell"/>
</dbReference>
<dbReference type="InterPro" id="IPR036915">
    <property type="entry name" value="Cyclin-like_sf"/>
</dbReference>
<name>A0A8I2YQG9_9AGAM</name>
<evidence type="ECO:0000256" key="9">
    <source>
        <dbReference type="RuleBase" id="RU000383"/>
    </source>
</evidence>
<evidence type="ECO:0000313" key="12">
    <source>
        <dbReference type="EMBL" id="KAG6375238.1"/>
    </source>
</evidence>
<dbReference type="CDD" id="cd20513">
    <property type="entry name" value="CYCLIN_CCNC_rpt1"/>
    <property type="match status" value="1"/>
</dbReference>
<dbReference type="CDD" id="cd20514">
    <property type="entry name" value="CYCLIN_CCNC_rpt2"/>
    <property type="match status" value="1"/>
</dbReference>